<protein>
    <submittedName>
        <fullName evidence="1">Uncharacterized protein</fullName>
    </submittedName>
</protein>
<name>A0A9Q0BNZ2_9MUSC</name>
<reference evidence="1" key="1">
    <citation type="journal article" date="2023" name="Genome Biol. Evol.">
        <title>Long-read-based Genome Assembly of Drosophila gunungcola Reveals Fewer Chemosensory Genes in Flower-breeding Species.</title>
        <authorList>
            <person name="Negi A."/>
            <person name="Liao B.Y."/>
            <person name="Yeh S.D."/>
        </authorList>
    </citation>
    <scope>NUCLEOTIDE SEQUENCE</scope>
    <source>
        <strain evidence="1">Sukarami</strain>
    </source>
</reference>
<dbReference type="AlphaFoldDB" id="A0A9Q0BNZ2"/>
<proteinExistence type="predicted"/>
<dbReference type="EMBL" id="JAMKOV010000007">
    <property type="protein sequence ID" value="KAI8038555.1"/>
    <property type="molecule type" value="Genomic_DNA"/>
</dbReference>
<comment type="caution">
    <text evidence="1">The sequence shown here is derived from an EMBL/GenBank/DDBJ whole genome shotgun (WGS) entry which is preliminary data.</text>
</comment>
<dbReference type="Proteomes" id="UP001059596">
    <property type="component" value="Unassembled WGS sequence"/>
</dbReference>
<feature type="non-terminal residue" evidence="1">
    <location>
        <position position="99"/>
    </location>
</feature>
<evidence type="ECO:0000313" key="2">
    <source>
        <dbReference type="Proteomes" id="UP001059596"/>
    </source>
</evidence>
<organism evidence="1 2">
    <name type="scientific">Drosophila gunungcola</name>
    <name type="common">fruit fly</name>
    <dbReference type="NCBI Taxonomy" id="103775"/>
    <lineage>
        <taxon>Eukaryota</taxon>
        <taxon>Metazoa</taxon>
        <taxon>Ecdysozoa</taxon>
        <taxon>Arthropoda</taxon>
        <taxon>Hexapoda</taxon>
        <taxon>Insecta</taxon>
        <taxon>Pterygota</taxon>
        <taxon>Neoptera</taxon>
        <taxon>Endopterygota</taxon>
        <taxon>Diptera</taxon>
        <taxon>Brachycera</taxon>
        <taxon>Muscomorpha</taxon>
        <taxon>Ephydroidea</taxon>
        <taxon>Drosophilidae</taxon>
        <taxon>Drosophila</taxon>
        <taxon>Sophophora</taxon>
    </lineage>
</organism>
<gene>
    <name evidence="1" type="ORF">M5D96_008462</name>
</gene>
<accession>A0A9Q0BNZ2</accession>
<evidence type="ECO:0000313" key="1">
    <source>
        <dbReference type="EMBL" id="KAI8038555.1"/>
    </source>
</evidence>
<keyword evidence="2" id="KW-1185">Reference proteome</keyword>
<sequence length="99" mass="10741">APPTASLLAVAFVKRQPPYHRSTGLPIRRSDDPPIHLRSQLYVLLGAAKLENGELPSKTMTAGEVLPSLAAMCKHLAALSKLIWLPPSSPAFQLHIKKI</sequence>